<dbReference type="InterPro" id="IPR013151">
    <property type="entry name" value="Immunoglobulin_dom"/>
</dbReference>
<keyword evidence="2" id="KW-0812">Transmembrane</keyword>
<name>A0ABN8P227_9CNID</name>
<feature type="region of interest" description="Disordered" evidence="1">
    <location>
        <begin position="233"/>
        <end position="267"/>
    </location>
</feature>
<organism evidence="5 6">
    <name type="scientific">Porites lobata</name>
    <dbReference type="NCBI Taxonomy" id="104759"/>
    <lineage>
        <taxon>Eukaryota</taxon>
        <taxon>Metazoa</taxon>
        <taxon>Cnidaria</taxon>
        <taxon>Anthozoa</taxon>
        <taxon>Hexacorallia</taxon>
        <taxon>Scleractinia</taxon>
        <taxon>Fungiina</taxon>
        <taxon>Poritidae</taxon>
        <taxon>Porites</taxon>
    </lineage>
</organism>
<proteinExistence type="predicted"/>
<dbReference type="EMBL" id="CALNXK010000048">
    <property type="protein sequence ID" value="CAH3130833.1"/>
    <property type="molecule type" value="Genomic_DNA"/>
</dbReference>
<feature type="chain" id="PRO_5045077629" description="Ig-like domain-containing protein" evidence="3">
    <location>
        <begin position="27"/>
        <end position="267"/>
    </location>
</feature>
<dbReference type="InterPro" id="IPR036179">
    <property type="entry name" value="Ig-like_dom_sf"/>
</dbReference>
<evidence type="ECO:0000256" key="2">
    <source>
        <dbReference type="SAM" id="Phobius"/>
    </source>
</evidence>
<feature type="transmembrane region" description="Helical" evidence="2">
    <location>
        <begin position="144"/>
        <end position="164"/>
    </location>
</feature>
<evidence type="ECO:0000256" key="3">
    <source>
        <dbReference type="SAM" id="SignalP"/>
    </source>
</evidence>
<dbReference type="InterPro" id="IPR007110">
    <property type="entry name" value="Ig-like_dom"/>
</dbReference>
<evidence type="ECO:0000313" key="5">
    <source>
        <dbReference type="EMBL" id="CAH3130833.1"/>
    </source>
</evidence>
<protein>
    <recommendedName>
        <fullName evidence="4">Ig-like domain-containing protein</fullName>
    </recommendedName>
</protein>
<keyword evidence="3" id="KW-0732">Signal</keyword>
<keyword evidence="2" id="KW-1133">Transmembrane helix</keyword>
<feature type="domain" description="Ig-like" evidence="4">
    <location>
        <begin position="44"/>
        <end position="116"/>
    </location>
</feature>
<dbReference type="Gene3D" id="2.60.40.10">
    <property type="entry name" value="Immunoglobulins"/>
    <property type="match status" value="1"/>
</dbReference>
<dbReference type="Proteomes" id="UP001159405">
    <property type="component" value="Unassembled WGS sequence"/>
</dbReference>
<gene>
    <name evidence="5" type="ORF">PLOB_00034832</name>
</gene>
<sequence length="267" mass="28631">MARCFSSVLWLKVIFLVANFVMRKEALELDLNITRQEIITFLDQPANLGCYSTQTGNTSSLSFTWTKDNQIVTESSRLRAFGEVIVVTPKSDSDFGTYMCNITNGVSSILCRIKLSKGLNESVSETEDGGASSESTTGCVNISVLMPVLAVAVLALLLFIHLVIQGKRKRDRELKLTKKNNGNISPHSDGSNVVIGETIEMHANGHVIGLSGDGLQAPGTPISNHVSRSNAYESLTGSPSIGRVSRGHAPGSPVGHVPRSPALRHAS</sequence>
<comment type="caution">
    <text evidence="5">The sequence shown here is derived from an EMBL/GenBank/DDBJ whole genome shotgun (WGS) entry which is preliminary data.</text>
</comment>
<keyword evidence="2" id="KW-0472">Membrane</keyword>
<dbReference type="SUPFAM" id="SSF48726">
    <property type="entry name" value="Immunoglobulin"/>
    <property type="match status" value="1"/>
</dbReference>
<evidence type="ECO:0000256" key="1">
    <source>
        <dbReference type="SAM" id="MobiDB-lite"/>
    </source>
</evidence>
<reference evidence="5 6" key="1">
    <citation type="submission" date="2022-05" db="EMBL/GenBank/DDBJ databases">
        <authorList>
            <consortium name="Genoscope - CEA"/>
            <person name="William W."/>
        </authorList>
    </citation>
    <scope>NUCLEOTIDE SEQUENCE [LARGE SCALE GENOMIC DNA]</scope>
</reference>
<feature type="signal peptide" evidence="3">
    <location>
        <begin position="1"/>
        <end position="26"/>
    </location>
</feature>
<evidence type="ECO:0000259" key="4">
    <source>
        <dbReference type="PROSITE" id="PS50835"/>
    </source>
</evidence>
<keyword evidence="6" id="KW-1185">Reference proteome</keyword>
<dbReference type="PROSITE" id="PS50835">
    <property type="entry name" value="IG_LIKE"/>
    <property type="match status" value="1"/>
</dbReference>
<evidence type="ECO:0000313" key="6">
    <source>
        <dbReference type="Proteomes" id="UP001159405"/>
    </source>
</evidence>
<accession>A0ABN8P227</accession>
<dbReference type="InterPro" id="IPR013783">
    <property type="entry name" value="Ig-like_fold"/>
</dbReference>
<dbReference type="Pfam" id="PF00047">
    <property type="entry name" value="ig"/>
    <property type="match status" value="1"/>
</dbReference>